<dbReference type="InterPro" id="IPR007275">
    <property type="entry name" value="YTH_domain"/>
</dbReference>
<reference evidence="3 4" key="1">
    <citation type="submission" date="2024-05" db="EMBL/GenBank/DDBJ databases">
        <title>A draft genome resource for the thread blight pathogen Marasmius tenuissimus strain MS-2.</title>
        <authorList>
            <person name="Yulfo-Soto G.E."/>
            <person name="Baruah I.K."/>
            <person name="Amoako-Attah I."/>
            <person name="Bukari Y."/>
            <person name="Meinhardt L.W."/>
            <person name="Bailey B.A."/>
            <person name="Cohen S.P."/>
        </authorList>
    </citation>
    <scope>NUCLEOTIDE SEQUENCE [LARGE SCALE GENOMIC DNA]</scope>
    <source>
        <strain evidence="3 4">MS-2</strain>
    </source>
</reference>
<name>A0ABR2ZL70_9AGAR</name>
<dbReference type="EMBL" id="JBBXMP010000108">
    <property type="protein sequence ID" value="KAL0062321.1"/>
    <property type="molecule type" value="Genomic_DNA"/>
</dbReference>
<sequence>MYPDGDATPAKDEPTSWGDSFKVEWICTERLSFLRTRHIRNPWNHDREIKVSRDGTELEPVVGQQLLDEWDKFVQEVRSGVVSSPTNEEAAEKPTPVKKGGSRLSSAGAKRNG</sequence>
<dbReference type="InterPro" id="IPR045168">
    <property type="entry name" value="YTH_prot"/>
</dbReference>
<dbReference type="CDD" id="cd21134">
    <property type="entry name" value="YTH"/>
    <property type="match status" value="1"/>
</dbReference>
<accession>A0ABR2ZL70</accession>
<dbReference type="Gene3D" id="3.10.590.10">
    <property type="entry name" value="ph1033 like domains"/>
    <property type="match status" value="1"/>
</dbReference>
<proteinExistence type="predicted"/>
<dbReference type="PROSITE" id="PS50882">
    <property type="entry name" value="YTH"/>
    <property type="match status" value="1"/>
</dbReference>
<feature type="region of interest" description="Disordered" evidence="1">
    <location>
        <begin position="80"/>
        <end position="113"/>
    </location>
</feature>
<evidence type="ECO:0000256" key="1">
    <source>
        <dbReference type="SAM" id="MobiDB-lite"/>
    </source>
</evidence>
<feature type="domain" description="YTH" evidence="2">
    <location>
        <begin position="1"/>
        <end position="70"/>
    </location>
</feature>
<comment type="caution">
    <text evidence="3">The sequence shown here is derived from an EMBL/GenBank/DDBJ whole genome shotgun (WGS) entry which is preliminary data.</text>
</comment>
<dbReference type="PANTHER" id="PTHR12357">
    <property type="entry name" value="YTH YT521-B HOMOLOGY DOMAIN-CONTAINING"/>
    <property type="match status" value="1"/>
</dbReference>
<keyword evidence="4" id="KW-1185">Reference proteome</keyword>
<evidence type="ECO:0000313" key="3">
    <source>
        <dbReference type="EMBL" id="KAL0062321.1"/>
    </source>
</evidence>
<evidence type="ECO:0000313" key="4">
    <source>
        <dbReference type="Proteomes" id="UP001437256"/>
    </source>
</evidence>
<protein>
    <recommendedName>
        <fullName evidence="2">YTH domain-containing protein</fullName>
    </recommendedName>
</protein>
<dbReference type="Pfam" id="PF04146">
    <property type="entry name" value="YTH"/>
    <property type="match status" value="1"/>
</dbReference>
<dbReference type="Proteomes" id="UP001437256">
    <property type="component" value="Unassembled WGS sequence"/>
</dbReference>
<gene>
    <name evidence="3" type="ORF">AAF712_010805</name>
</gene>
<evidence type="ECO:0000259" key="2">
    <source>
        <dbReference type="PROSITE" id="PS50882"/>
    </source>
</evidence>
<dbReference type="PANTHER" id="PTHR12357:SF89">
    <property type="entry name" value="YTH DOMAIN-CONTAINING FAMILY PROTEIN"/>
    <property type="match status" value="1"/>
</dbReference>
<organism evidence="3 4">
    <name type="scientific">Marasmius tenuissimus</name>
    <dbReference type="NCBI Taxonomy" id="585030"/>
    <lineage>
        <taxon>Eukaryota</taxon>
        <taxon>Fungi</taxon>
        <taxon>Dikarya</taxon>
        <taxon>Basidiomycota</taxon>
        <taxon>Agaricomycotina</taxon>
        <taxon>Agaricomycetes</taxon>
        <taxon>Agaricomycetidae</taxon>
        <taxon>Agaricales</taxon>
        <taxon>Marasmiineae</taxon>
        <taxon>Marasmiaceae</taxon>
        <taxon>Marasmius</taxon>
    </lineage>
</organism>